<keyword evidence="1" id="KW-0472">Membrane</keyword>
<dbReference type="EMBL" id="LAZR01000023">
    <property type="protein sequence ID" value="KKO04220.1"/>
    <property type="molecule type" value="Genomic_DNA"/>
</dbReference>
<evidence type="ECO:0000256" key="1">
    <source>
        <dbReference type="SAM" id="Phobius"/>
    </source>
</evidence>
<comment type="caution">
    <text evidence="2">The sequence shown here is derived from an EMBL/GenBank/DDBJ whole genome shotgun (WGS) entry which is preliminary data.</text>
</comment>
<protein>
    <recommendedName>
        <fullName evidence="3">DUF3311 domain-containing protein</fullName>
    </recommendedName>
</protein>
<gene>
    <name evidence="2" type="ORF">LCGC14_0085780</name>
</gene>
<keyword evidence="1" id="KW-0812">Transmembrane</keyword>
<reference evidence="2" key="1">
    <citation type="journal article" date="2015" name="Nature">
        <title>Complex archaea that bridge the gap between prokaryotes and eukaryotes.</title>
        <authorList>
            <person name="Spang A."/>
            <person name="Saw J.H."/>
            <person name="Jorgensen S.L."/>
            <person name="Zaremba-Niedzwiedzka K."/>
            <person name="Martijn J."/>
            <person name="Lind A.E."/>
            <person name="van Eijk R."/>
            <person name="Schleper C."/>
            <person name="Guy L."/>
            <person name="Ettema T.J."/>
        </authorList>
    </citation>
    <scope>NUCLEOTIDE SEQUENCE</scope>
</reference>
<proteinExistence type="predicted"/>
<organism evidence="2">
    <name type="scientific">marine sediment metagenome</name>
    <dbReference type="NCBI Taxonomy" id="412755"/>
    <lineage>
        <taxon>unclassified sequences</taxon>
        <taxon>metagenomes</taxon>
        <taxon>ecological metagenomes</taxon>
    </lineage>
</organism>
<evidence type="ECO:0008006" key="3">
    <source>
        <dbReference type="Google" id="ProtNLM"/>
    </source>
</evidence>
<name>A0A0F9VJJ8_9ZZZZ</name>
<feature type="transmembrane region" description="Helical" evidence="1">
    <location>
        <begin position="40"/>
        <end position="62"/>
    </location>
</feature>
<sequence>MNKTYHLLTGLHFAVCTLAMIWPGALIANRIEPTVLGLPFLFFWYILWMLILFVGMWVAFVIRHRGGRHE</sequence>
<dbReference type="AlphaFoldDB" id="A0A0F9VJJ8"/>
<feature type="transmembrane region" description="Helical" evidence="1">
    <location>
        <begin position="7"/>
        <end position="28"/>
    </location>
</feature>
<accession>A0A0F9VJJ8</accession>
<keyword evidence="1" id="KW-1133">Transmembrane helix</keyword>
<evidence type="ECO:0000313" key="2">
    <source>
        <dbReference type="EMBL" id="KKO04220.1"/>
    </source>
</evidence>